<dbReference type="PANTHER" id="PTHR30289:SF1">
    <property type="entry name" value="PEBP (PHOSPHATIDYLETHANOLAMINE-BINDING PROTEIN) FAMILY PROTEIN"/>
    <property type="match status" value="1"/>
</dbReference>
<name>A0A3A4AVL3_9ACTN</name>
<dbReference type="InterPro" id="IPR005247">
    <property type="entry name" value="YbhB_YbcL/LppC-like"/>
</dbReference>
<dbReference type="AlphaFoldDB" id="A0A3A4AVL3"/>
<dbReference type="InterPro" id="IPR036610">
    <property type="entry name" value="PEBP-like_sf"/>
</dbReference>
<dbReference type="CDD" id="cd00865">
    <property type="entry name" value="PEBP_bact_arch"/>
    <property type="match status" value="1"/>
</dbReference>
<protein>
    <submittedName>
        <fullName evidence="2">YbhB/YbcL family Raf kinase inhibitor-like protein</fullName>
    </submittedName>
</protein>
<gene>
    <name evidence="2" type="ORF">D5H75_07370</name>
</gene>
<dbReference type="PROSITE" id="PS51257">
    <property type="entry name" value="PROKAR_LIPOPROTEIN"/>
    <property type="match status" value="1"/>
</dbReference>
<dbReference type="SUPFAM" id="SSF49777">
    <property type="entry name" value="PEBP-like"/>
    <property type="match status" value="1"/>
</dbReference>
<evidence type="ECO:0000256" key="1">
    <source>
        <dbReference type="ARBA" id="ARBA00007120"/>
    </source>
</evidence>
<dbReference type="Gene3D" id="3.90.280.10">
    <property type="entry name" value="PEBP-like"/>
    <property type="match status" value="1"/>
</dbReference>
<dbReference type="Proteomes" id="UP000265768">
    <property type="component" value="Unassembled WGS sequence"/>
</dbReference>
<dbReference type="PANTHER" id="PTHR30289">
    <property type="entry name" value="UNCHARACTERIZED PROTEIN YBCL-RELATED"/>
    <property type="match status" value="1"/>
</dbReference>
<reference evidence="2 3" key="1">
    <citation type="submission" date="2018-09" db="EMBL/GenBank/DDBJ databases">
        <title>YIM 75507 draft genome.</title>
        <authorList>
            <person name="Tang S."/>
            <person name="Feng Y."/>
        </authorList>
    </citation>
    <scope>NUCLEOTIDE SEQUENCE [LARGE SCALE GENOMIC DNA]</scope>
    <source>
        <strain evidence="2 3">YIM 75507</strain>
    </source>
</reference>
<proteinExistence type="inferred from homology"/>
<dbReference type="Pfam" id="PF01161">
    <property type="entry name" value="PBP"/>
    <property type="match status" value="1"/>
</dbReference>
<accession>A0A3A4AVL3</accession>
<dbReference type="EMBL" id="QZEY01000002">
    <property type="protein sequence ID" value="RJL34270.1"/>
    <property type="molecule type" value="Genomic_DNA"/>
</dbReference>
<keyword evidence="3" id="KW-1185">Reference proteome</keyword>
<evidence type="ECO:0000313" key="3">
    <source>
        <dbReference type="Proteomes" id="UP000265768"/>
    </source>
</evidence>
<dbReference type="InterPro" id="IPR008914">
    <property type="entry name" value="PEBP"/>
</dbReference>
<comment type="similarity">
    <text evidence="1">Belongs to the UPF0098 family.</text>
</comment>
<sequence>MVRKERSVVRRVTGVTGALALLLSGCGVIGSGSGATPADLTVTSPAFRDGARLPKQFTCHGEKLSPPLRWSGVPAGAKALALVVDEVGTTSGATVRWVIYDIDSRKIEITENAVPREARQARTYDGKEGYQPPCERENNYRFTVYALRERLNLPDGTDVATALSEIAAQTVARGRITAAHLE</sequence>
<organism evidence="2 3">
    <name type="scientific">Bailinhaonella thermotolerans</name>
    <dbReference type="NCBI Taxonomy" id="1070861"/>
    <lineage>
        <taxon>Bacteria</taxon>
        <taxon>Bacillati</taxon>
        <taxon>Actinomycetota</taxon>
        <taxon>Actinomycetes</taxon>
        <taxon>Streptosporangiales</taxon>
        <taxon>Streptosporangiaceae</taxon>
        <taxon>Bailinhaonella</taxon>
    </lineage>
</organism>
<evidence type="ECO:0000313" key="2">
    <source>
        <dbReference type="EMBL" id="RJL34270.1"/>
    </source>
</evidence>
<dbReference type="OrthoDB" id="9797506at2"/>
<comment type="caution">
    <text evidence="2">The sequence shown here is derived from an EMBL/GenBank/DDBJ whole genome shotgun (WGS) entry which is preliminary data.</text>
</comment>